<feature type="domain" description="CCHC-type" evidence="3">
    <location>
        <begin position="148"/>
        <end position="162"/>
    </location>
</feature>
<organism evidence="4 5">
    <name type="scientific">Coccomyxa viridis</name>
    <dbReference type="NCBI Taxonomy" id="1274662"/>
    <lineage>
        <taxon>Eukaryota</taxon>
        <taxon>Viridiplantae</taxon>
        <taxon>Chlorophyta</taxon>
        <taxon>core chlorophytes</taxon>
        <taxon>Trebouxiophyceae</taxon>
        <taxon>Trebouxiophyceae incertae sedis</taxon>
        <taxon>Coccomyxaceae</taxon>
        <taxon>Coccomyxa</taxon>
    </lineage>
</organism>
<feature type="compositionally biased region" description="Polar residues" evidence="2">
    <location>
        <begin position="81"/>
        <end position="92"/>
    </location>
</feature>
<dbReference type="Proteomes" id="UP001314263">
    <property type="component" value="Unassembled WGS sequence"/>
</dbReference>
<dbReference type="GO" id="GO:0003676">
    <property type="term" value="F:nucleic acid binding"/>
    <property type="evidence" value="ECO:0007669"/>
    <property type="project" value="InterPro"/>
</dbReference>
<evidence type="ECO:0000313" key="4">
    <source>
        <dbReference type="EMBL" id="CAK0773525.1"/>
    </source>
</evidence>
<feature type="compositionally biased region" description="Gly residues" evidence="2">
    <location>
        <begin position="62"/>
        <end position="79"/>
    </location>
</feature>
<feature type="compositionally biased region" description="Basic and acidic residues" evidence="2">
    <location>
        <begin position="47"/>
        <end position="59"/>
    </location>
</feature>
<dbReference type="Pfam" id="PF00098">
    <property type="entry name" value="zf-CCHC"/>
    <property type="match status" value="1"/>
</dbReference>
<keyword evidence="1" id="KW-0479">Metal-binding</keyword>
<sequence>MKIAYGLLKFPQIADTQGYPVAEAHFQLMIGTDDEAARQLNLAIKMAKREEQKPKKGRSESSGGGYGRGGGRGGRGGRQGYNHSSQGGSWQGTDAYVYPQPPMYPPAQMQAAPPSWPYAAPPGPGPAQFVKGMGGPPHPSATKAGKPCYSCGVLGHFSHECPYDKGGPSTGM</sequence>
<comment type="caution">
    <text evidence="4">The sequence shown here is derived from an EMBL/GenBank/DDBJ whole genome shotgun (WGS) entry which is preliminary data.</text>
</comment>
<evidence type="ECO:0000259" key="3">
    <source>
        <dbReference type="PROSITE" id="PS50158"/>
    </source>
</evidence>
<evidence type="ECO:0000256" key="2">
    <source>
        <dbReference type="SAM" id="MobiDB-lite"/>
    </source>
</evidence>
<dbReference type="InterPro" id="IPR001878">
    <property type="entry name" value="Znf_CCHC"/>
</dbReference>
<evidence type="ECO:0000256" key="1">
    <source>
        <dbReference type="PROSITE-ProRule" id="PRU00047"/>
    </source>
</evidence>
<dbReference type="InterPro" id="IPR036875">
    <property type="entry name" value="Znf_CCHC_sf"/>
</dbReference>
<accession>A0AAV1I0E3</accession>
<protein>
    <recommendedName>
        <fullName evidence="3">CCHC-type domain-containing protein</fullName>
    </recommendedName>
</protein>
<gene>
    <name evidence="4" type="ORF">CVIRNUC_004074</name>
</gene>
<dbReference type="GO" id="GO:0008270">
    <property type="term" value="F:zinc ion binding"/>
    <property type="evidence" value="ECO:0007669"/>
    <property type="project" value="UniProtKB-KW"/>
</dbReference>
<feature type="region of interest" description="Disordered" evidence="2">
    <location>
        <begin position="47"/>
        <end position="94"/>
    </location>
</feature>
<keyword evidence="5" id="KW-1185">Reference proteome</keyword>
<keyword evidence="1" id="KW-0862">Zinc</keyword>
<reference evidence="4 5" key="1">
    <citation type="submission" date="2023-10" db="EMBL/GenBank/DDBJ databases">
        <authorList>
            <person name="Maclean D."/>
            <person name="Macfadyen A."/>
        </authorList>
    </citation>
    <scope>NUCLEOTIDE SEQUENCE [LARGE SCALE GENOMIC DNA]</scope>
</reference>
<dbReference type="AlphaFoldDB" id="A0AAV1I0E3"/>
<dbReference type="EMBL" id="CAUYUE010000005">
    <property type="protein sequence ID" value="CAK0773525.1"/>
    <property type="molecule type" value="Genomic_DNA"/>
</dbReference>
<dbReference type="PROSITE" id="PS50158">
    <property type="entry name" value="ZF_CCHC"/>
    <property type="match status" value="1"/>
</dbReference>
<dbReference type="SUPFAM" id="SSF57756">
    <property type="entry name" value="Retrovirus zinc finger-like domains"/>
    <property type="match status" value="1"/>
</dbReference>
<name>A0AAV1I0E3_9CHLO</name>
<evidence type="ECO:0000313" key="5">
    <source>
        <dbReference type="Proteomes" id="UP001314263"/>
    </source>
</evidence>
<proteinExistence type="predicted"/>
<keyword evidence="1" id="KW-0863">Zinc-finger</keyword>